<accession>A0A8H2X088</accession>
<feature type="region of interest" description="Disordered" evidence="1">
    <location>
        <begin position="273"/>
        <end position="368"/>
    </location>
</feature>
<evidence type="ECO:0000313" key="3">
    <source>
        <dbReference type="EMBL" id="CAE6409059.1"/>
    </source>
</evidence>
<evidence type="ECO:0000313" key="4">
    <source>
        <dbReference type="Proteomes" id="UP000663861"/>
    </source>
</evidence>
<dbReference type="Pfam" id="PF13424">
    <property type="entry name" value="TPR_12"/>
    <property type="match status" value="1"/>
</dbReference>
<feature type="region of interest" description="Disordered" evidence="1">
    <location>
        <begin position="119"/>
        <end position="260"/>
    </location>
</feature>
<dbReference type="Proteomes" id="UP000663861">
    <property type="component" value="Unassembled WGS sequence"/>
</dbReference>
<dbReference type="Gene3D" id="1.10.510.10">
    <property type="entry name" value="Transferase(Phosphotransferase) domain 1"/>
    <property type="match status" value="1"/>
</dbReference>
<proteinExistence type="predicted"/>
<comment type="caution">
    <text evidence="3">The sequence shown here is derived from an EMBL/GenBank/DDBJ whole genome shotgun (WGS) entry which is preliminary data.</text>
</comment>
<dbReference type="InterPro" id="IPR011990">
    <property type="entry name" value="TPR-like_helical_dom_sf"/>
</dbReference>
<dbReference type="SMART" id="SM00220">
    <property type="entry name" value="S_TKc"/>
    <property type="match status" value="1"/>
</dbReference>
<dbReference type="GO" id="GO:0004674">
    <property type="term" value="F:protein serine/threonine kinase activity"/>
    <property type="evidence" value="ECO:0007669"/>
    <property type="project" value="TreeGrafter"/>
</dbReference>
<dbReference type="AlphaFoldDB" id="A0A8H2X088"/>
<feature type="domain" description="Protein kinase" evidence="2">
    <location>
        <begin position="593"/>
        <end position="859"/>
    </location>
</feature>
<dbReference type="PROSITE" id="PS50011">
    <property type="entry name" value="PROTEIN_KINASE_DOM"/>
    <property type="match status" value="1"/>
</dbReference>
<dbReference type="Pfam" id="PF07714">
    <property type="entry name" value="PK_Tyr_Ser-Thr"/>
    <property type="match status" value="1"/>
</dbReference>
<dbReference type="InterPro" id="IPR011009">
    <property type="entry name" value="Kinase-like_dom_sf"/>
</dbReference>
<dbReference type="InterPro" id="IPR051681">
    <property type="entry name" value="Ser/Thr_Kinases-Pseudokinases"/>
</dbReference>
<organism evidence="3 4">
    <name type="scientific">Rhizoctonia solani</name>
    <dbReference type="NCBI Taxonomy" id="456999"/>
    <lineage>
        <taxon>Eukaryota</taxon>
        <taxon>Fungi</taxon>
        <taxon>Dikarya</taxon>
        <taxon>Basidiomycota</taxon>
        <taxon>Agaricomycotina</taxon>
        <taxon>Agaricomycetes</taxon>
        <taxon>Cantharellales</taxon>
        <taxon>Ceratobasidiaceae</taxon>
        <taxon>Rhizoctonia</taxon>
    </lineage>
</organism>
<sequence>MEQQRPLSVAELATRSKPTGYNAKKSFRTSLRIALDEFKAGQTAKTGGDVEQAFIHLTRAYTLLTEQLPTHPRYPELEPHGQEAVLLRGHEVGIWLDETKALVGRRILDWKLRHMDVPTTPRSRVQSESGVSQARDHLKLPDSSAQPPPSPSRSAPLLSVSSSSKHPSGGRHRRTSSDVGKSTSRGTTKAGSIRNRSQSPTNRVPSGRTEPSSSTSNGALDLSGLDVEHNQPTPRIVVRQPTVISQPPNNKTPPNSTETLDELVSSISAEDGPAVPNLILTDLSGEPSPSQLTLDESASLKTPGNGTAFPTVQEYGRTNEQTNPTSADKPRPRTLSEKPIPYNRPLVGDPNELSYDQLPQRPESCPPTTIIEVPVNERETATTSISPEAAPEVTTAGTSEFFTAPLAPIEGLYISSDPEHPESIAKLEEEAVSYLDLEQYERAANILIDVLRLRSHIQGDNHLFTIQTMSNLGLGYEGQGKLDHAVEVLLATLKQLDRCHPTVNVRFRAPIEERLAALRQKQEEASRMMTVVRFSNIRPAVKRNNSLDQIATRVRFDEDIPLHIGINTTPEEIMAHLTNRRCPNLTDRIDTVRSSKVPLSRGGCGDIWQGMFVDGRVVAMKRIYQGEKKINKRLAQELYAWSKANHQNVLELLGIAYYRDYLVMISPWMSYGSIHDYLEQYPDSNRLHMAIQVADGIAHLHGIGMVHGDLKAQNVFVSQDGVLKVGDFGLAVMLGERSVAFQPSTAGPNSSAPGTMRWMAPELFRVNASVSLESDIYSLGMTIYEIISHRVPFSELHAFAVPAAVCNEKRIPSFPFEIRVMGQRGLILWDILRGCWDHSPRKRPTADQVLRQMHKIASH</sequence>
<dbReference type="InterPro" id="IPR001245">
    <property type="entry name" value="Ser-Thr/Tyr_kinase_cat_dom"/>
</dbReference>
<feature type="compositionally biased region" description="Low complexity" evidence="1">
    <location>
        <begin position="152"/>
        <end position="167"/>
    </location>
</feature>
<gene>
    <name evidence="3" type="ORF">RDB_LOCUS155</name>
</gene>
<dbReference type="SUPFAM" id="SSF56112">
    <property type="entry name" value="Protein kinase-like (PK-like)"/>
    <property type="match status" value="1"/>
</dbReference>
<dbReference type="PANTHER" id="PTHR44329">
    <property type="entry name" value="SERINE/THREONINE-PROTEIN KINASE TNNI3K-RELATED"/>
    <property type="match status" value="1"/>
</dbReference>
<feature type="compositionally biased region" description="Polar residues" evidence="1">
    <location>
        <begin position="177"/>
        <end position="218"/>
    </location>
</feature>
<evidence type="ECO:0000259" key="2">
    <source>
        <dbReference type="PROSITE" id="PS50011"/>
    </source>
</evidence>
<dbReference type="Gene3D" id="1.25.40.10">
    <property type="entry name" value="Tetratricopeptide repeat domain"/>
    <property type="match status" value="1"/>
</dbReference>
<dbReference type="EMBL" id="CAJMWY010000003">
    <property type="protein sequence ID" value="CAE6409059.1"/>
    <property type="molecule type" value="Genomic_DNA"/>
</dbReference>
<feature type="compositionally biased region" description="Polar residues" evidence="1">
    <location>
        <begin position="242"/>
        <end position="258"/>
    </location>
</feature>
<feature type="compositionally biased region" description="Polar residues" evidence="1">
    <location>
        <begin position="120"/>
        <end position="132"/>
    </location>
</feature>
<name>A0A8H2X088_9AGAM</name>
<dbReference type="PROSITE" id="PS00108">
    <property type="entry name" value="PROTEIN_KINASE_ST"/>
    <property type="match status" value="1"/>
</dbReference>
<reference evidence="3" key="1">
    <citation type="submission" date="2021-01" db="EMBL/GenBank/DDBJ databases">
        <authorList>
            <person name="Kaushik A."/>
        </authorList>
    </citation>
    <scope>NUCLEOTIDE SEQUENCE</scope>
    <source>
        <strain evidence="3">AG4-RS23</strain>
    </source>
</reference>
<evidence type="ECO:0000256" key="1">
    <source>
        <dbReference type="SAM" id="MobiDB-lite"/>
    </source>
</evidence>
<dbReference type="InterPro" id="IPR008271">
    <property type="entry name" value="Ser/Thr_kinase_AS"/>
</dbReference>
<dbReference type="InterPro" id="IPR000719">
    <property type="entry name" value="Prot_kinase_dom"/>
</dbReference>
<dbReference type="SUPFAM" id="SSF48452">
    <property type="entry name" value="TPR-like"/>
    <property type="match status" value="1"/>
</dbReference>
<protein>
    <recommendedName>
        <fullName evidence="2">Protein kinase domain-containing protein</fullName>
    </recommendedName>
</protein>
<feature type="compositionally biased region" description="Polar residues" evidence="1">
    <location>
        <begin position="287"/>
        <end position="326"/>
    </location>
</feature>
<dbReference type="Gene3D" id="1.20.58.80">
    <property type="entry name" value="Phosphotransferase system, lactose/cellobiose-type IIA subunit"/>
    <property type="match status" value="1"/>
</dbReference>
<dbReference type="GO" id="GO:0005524">
    <property type="term" value="F:ATP binding"/>
    <property type="evidence" value="ECO:0007669"/>
    <property type="project" value="InterPro"/>
</dbReference>